<dbReference type="InterPro" id="IPR003789">
    <property type="entry name" value="Asn/Gln_tRNA_amidoTrase-B-like"/>
</dbReference>
<accession>A0A380NH84</accession>
<dbReference type="GO" id="GO:0016884">
    <property type="term" value="F:carbon-nitrogen ligase activity, with glutamine as amido-N-donor"/>
    <property type="evidence" value="ECO:0007669"/>
    <property type="project" value="InterPro"/>
</dbReference>
<keyword evidence="2" id="KW-1185">Reference proteome</keyword>
<proteinExistence type="predicted"/>
<dbReference type="PANTHER" id="PTHR28055">
    <property type="entry name" value="ALTERED INHERITANCE OF MITOCHONDRIA PROTEIN 41, MITOCHONDRIAL"/>
    <property type="match status" value="1"/>
</dbReference>
<gene>
    <name evidence="1" type="primary">yqeY</name>
    <name evidence="1" type="ORF">NCTC12020_00466</name>
</gene>
<dbReference type="Pfam" id="PF09424">
    <property type="entry name" value="YqeY"/>
    <property type="match status" value="1"/>
</dbReference>
<dbReference type="InterPro" id="IPR019004">
    <property type="entry name" value="YqeY/Aim41"/>
</dbReference>
<reference evidence="1 2" key="1">
    <citation type="submission" date="2018-06" db="EMBL/GenBank/DDBJ databases">
        <authorList>
            <consortium name="Pathogen Informatics"/>
            <person name="Doyle S."/>
        </authorList>
    </citation>
    <scope>NUCLEOTIDE SEQUENCE [LARGE SCALE GENOMIC DNA]</scope>
    <source>
        <strain evidence="1 2">NCTC12020</strain>
    </source>
</reference>
<sequence>MSLKEQLKADMKEAMKAREAGKVALGVIRMVNGAIKNTEINEKRELSDTDILGILAKEMKMRQDSLAEFEKGQRDDLVAQTKEEMEILKKYLPAQLSESEIRTIVVNAISSLTAPVKMGDVMGKVMPETKGRADGKLVNTIVREEIAKVNG</sequence>
<dbReference type="Gene3D" id="1.10.1510.10">
    <property type="entry name" value="Uncharacterised protein YqeY/AIM41 PF09424, N-terminal domain"/>
    <property type="match status" value="1"/>
</dbReference>
<dbReference type="RefSeq" id="WP_115309712.1">
    <property type="nucleotide sequence ID" value="NZ_UHIO01000001.1"/>
</dbReference>
<dbReference type="PANTHER" id="PTHR28055:SF1">
    <property type="entry name" value="ALTERED INHERITANCE OF MITOCHONDRIA PROTEIN 41, MITOCHONDRIAL"/>
    <property type="match status" value="1"/>
</dbReference>
<dbReference type="InterPro" id="IPR023168">
    <property type="entry name" value="GatB_Yqey_C_2"/>
</dbReference>
<dbReference type="EMBL" id="UHIO01000001">
    <property type="protein sequence ID" value="SUP41042.1"/>
    <property type="molecule type" value="Genomic_DNA"/>
</dbReference>
<dbReference type="InterPro" id="IPR042184">
    <property type="entry name" value="YqeY/Aim41_N"/>
</dbReference>
<evidence type="ECO:0000313" key="1">
    <source>
        <dbReference type="EMBL" id="SUP41042.1"/>
    </source>
</evidence>
<dbReference type="SUPFAM" id="SSF89095">
    <property type="entry name" value="GatB/YqeY motif"/>
    <property type="match status" value="1"/>
</dbReference>
<dbReference type="Gene3D" id="1.10.10.410">
    <property type="match status" value="1"/>
</dbReference>
<evidence type="ECO:0000313" key="2">
    <source>
        <dbReference type="Proteomes" id="UP000255367"/>
    </source>
</evidence>
<name>A0A380NH84_9FIRM</name>
<dbReference type="Proteomes" id="UP000255367">
    <property type="component" value="Unassembled WGS sequence"/>
</dbReference>
<dbReference type="OrthoDB" id="9794041at2"/>
<keyword evidence="1" id="KW-0808">Transferase</keyword>
<dbReference type="GO" id="GO:0016740">
    <property type="term" value="F:transferase activity"/>
    <property type="evidence" value="ECO:0007669"/>
    <property type="project" value="UniProtKB-KW"/>
</dbReference>
<dbReference type="AlphaFoldDB" id="A0A380NH84"/>
<protein>
    <submittedName>
        <fullName evidence="1">Glutamyl-tRNA(Gln) amidotransferase subunit E</fullName>
    </submittedName>
</protein>
<organism evidence="1 2">
    <name type="scientific">Veillonella criceti</name>
    <dbReference type="NCBI Taxonomy" id="103891"/>
    <lineage>
        <taxon>Bacteria</taxon>
        <taxon>Bacillati</taxon>
        <taxon>Bacillota</taxon>
        <taxon>Negativicutes</taxon>
        <taxon>Veillonellales</taxon>
        <taxon>Veillonellaceae</taxon>
        <taxon>Veillonella</taxon>
    </lineage>
</organism>